<evidence type="ECO:0000256" key="3">
    <source>
        <dbReference type="ARBA" id="ARBA00023136"/>
    </source>
</evidence>
<dbReference type="EMBL" id="KE361643">
    <property type="protein sequence ID" value="EPQ26718.1"/>
    <property type="molecule type" value="Genomic_DNA"/>
</dbReference>
<dbReference type="GeneID" id="19319783"/>
<evidence type="ECO:0000256" key="1">
    <source>
        <dbReference type="ARBA" id="ARBA00022692"/>
    </source>
</evidence>
<feature type="transmembrane region" description="Helical" evidence="4">
    <location>
        <begin position="118"/>
        <end position="135"/>
    </location>
</feature>
<sequence length="200" mass="21147">MDHSMHGGMGGDGTCKLSMLWNWNTIDSCFLSESWHVKSQGSFAASCIGVVLIVVCLEAMRRVGKELDVHLLRQFQRHVAAQAKARRVCCDADGSGGGGGERTMVTFRATFLQQLVRAFLYAVTFGLAYLVMLIAMAFNGWVYLSIVIGAGLGKLLCDWMVVSVPLDVAGGCGGSADASRTAVAVAAASALPQDGTMCCA</sequence>
<dbReference type="PANTHER" id="PTHR12483:SF79">
    <property type="entry name" value="COPPER TRANSPORT PROTEIN"/>
    <property type="match status" value="1"/>
</dbReference>
<keyword evidence="4" id="KW-0406">Ion transport</keyword>
<reference evidence="5 6" key="1">
    <citation type="journal article" date="2013" name="Plant Cell">
        <title>The transition from a phytopathogenic smut ancestor to an anamorphic biocontrol agent deciphered by comparative whole-genome analysis.</title>
        <authorList>
            <person name="Lefebvre F."/>
            <person name="Joly D.L."/>
            <person name="Labbe C."/>
            <person name="Teichmann B."/>
            <person name="Linning R."/>
            <person name="Belzile F."/>
            <person name="Bakkeren G."/>
            <person name="Belanger R.R."/>
        </authorList>
    </citation>
    <scope>NUCLEOTIDE SEQUENCE [LARGE SCALE GENOMIC DNA]</scope>
    <source>
        <strain evidence="5 6">PF-1</strain>
    </source>
</reference>
<dbReference type="Pfam" id="PF04145">
    <property type="entry name" value="Ctr"/>
    <property type="match status" value="1"/>
</dbReference>
<dbReference type="eggNOG" id="KOG3386">
    <property type="taxonomic scope" value="Eukaryota"/>
</dbReference>
<dbReference type="AlphaFoldDB" id="A0A061H2M7"/>
<protein>
    <recommendedName>
        <fullName evidence="4">Copper transport protein</fullName>
    </recommendedName>
</protein>
<dbReference type="HOGENOM" id="CLU_079690_0_1_1"/>
<keyword evidence="4" id="KW-0187">Copper transport</keyword>
<evidence type="ECO:0000256" key="4">
    <source>
        <dbReference type="RuleBase" id="RU367022"/>
    </source>
</evidence>
<accession>A0A061H2M7</accession>
<evidence type="ECO:0000313" key="5">
    <source>
        <dbReference type="EMBL" id="EPQ26718.1"/>
    </source>
</evidence>
<dbReference type="Proteomes" id="UP000053664">
    <property type="component" value="Unassembled WGS sequence"/>
</dbReference>
<dbReference type="PANTHER" id="PTHR12483">
    <property type="entry name" value="SOLUTE CARRIER FAMILY 31 COPPER TRANSPORTERS"/>
    <property type="match status" value="1"/>
</dbReference>
<name>A0A061H2M7_9BASI</name>
<dbReference type="RefSeq" id="XP_007881423.1">
    <property type="nucleotide sequence ID" value="XM_007883232.1"/>
</dbReference>
<evidence type="ECO:0000256" key="2">
    <source>
        <dbReference type="ARBA" id="ARBA00022989"/>
    </source>
</evidence>
<keyword evidence="1 4" id="KW-0812">Transmembrane</keyword>
<gene>
    <name evidence="5" type="ORF">PFL1_05697</name>
</gene>
<dbReference type="OrthoDB" id="161814at2759"/>
<dbReference type="InterPro" id="IPR007274">
    <property type="entry name" value="Cop_transporter"/>
</dbReference>
<organism evidence="5 6">
    <name type="scientific">Pseudozyma flocculosa PF-1</name>
    <dbReference type="NCBI Taxonomy" id="1277687"/>
    <lineage>
        <taxon>Eukaryota</taxon>
        <taxon>Fungi</taxon>
        <taxon>Dikarya</taxon>
        <taxon>Basidiomycota</taxon>
        <taxon>Ustilaginomycotina</taxon>
        <taxon>Ustilaginomycetes</taxon>
        <taxon>Ustilaginales</taxon>
        <taxon>Ustilaginaceae</taxon>
        <taxon>Pseudozyma</taxon>
    </lineage>
</organism>
<proteinExistence type="inferred from homology"/>
<evidence type="ECO:0000313" key="6">
    <source>
        <dbReference type="Proteomes" id="UP000053664"/>
    </source>
</evidence>
<keyword evidence="4" id="KW-0186">Copper</keyword>
<comment type="subcellular location">
    <subcellularLocation>
        <location evidence="4">Membrane</location>
        <topology evidence="4">Multi-pass membrane protein</topology>
    </subcellularLocation>
</comment>
<feature type="transmembrane region" description="Helical" evidence="4">
    <location>
        <begin position="141"/>
        <end position="157"/>
    </location>
</feature>
<dbReference type="KEGG" id="pfp:PFL1_05697"/>
<dbReference type="GO" id="GO:0016020">
    <property type="term" value="C:membrane"/>
    <property type="evidence" value="ECO:0007669"/>
    <property type="project" value="UniProtKB-SubCell"/>
</dbReference>
<comment type="similarity">
    <text evidence="4">Belongs to the copper transporter (Ctr) (TC 1.A.56) family. SLC31A subfamily.</text>
</comment>
<dbReference type="GO" id="GO:0005375">
    <property type="term" value="F:copper ion transmembrane transporter activity"/>
    <property type="evidence" value="ECO:0007669"/>
    <property type="project" value="UniProtKB-UniRule"/>
</dbReference>
<keyword evidence="4" id="KW-0813">Transport</keyword>
<keyword evidence="3 4" id="KW-0472">Membrane</keyword>
<feature type="transmembrane region" description="Helical" evidence="4">
    <location>
        <begin position="41"/>
        <end position="60"/>
    </location>
</feature>
<keyword evidence="2 4" id="KW-1133">Transmembrane helix</keyword>